<feature type="signal peptide" evidence="7">
    <location>
        <begin position="1"/>
        <end position="27"/>
    </location>
</feature>
<comment type="similarity">
    <text evidence="2">Belongs to the plant rapid alkalinization factor (RALF) family.</text>
</comment>
<evidence type="ECO:0000313" key="9">
    <source>
        <dbReference type="Proteomes" id="UP001567538"/>
    </source>
</evidence>
<evidence type="ECO:0000256" key="7">
    <source>
        <dbReference type="SAM" id="SignalP"/>
    </source>
</evidence>
<name>A0ABD1I2P5_SALDI</name>
<evidence type="ECO:0000256" key="4">
    <source>
        <dbReference type="ARBA" id="ARBA00022702"/>
    </source>
</evidence>
<comment type="subcellular location">
    <subcellularLocation>
        <location evidence="1">Secreted</location>
    </subcellularLocation>
</comment>
<sequence>METKHTTFLLHLLFFFTLLTLTPPNNASSLNATAPSPSPCTGSIAECSRDVEMLMESDISRRFLGQRRYISPGALKPDQPVCNGGAAGQPYSGGSSCIPEPSNPYHRGCSRYYRCRDDA</sequence>
<accession>A0ABD1I2P5</accession>
<keyword evidence="3" id="KW-0964">Secreted</keyword>
<evidence type="ECO:0000313" key="8">
    <source>
        <dbReference type="EMBL" id="KAL1561581.1"/>
    </source>
</evidence>
<proteinExistence type="inferred from homology"/>
<keyword evidence="9" id="KW-1185">Reference proteome</keyword>
<keyword evidence="4" id="KW-0372">Hormone</keyword>
<dbReference type="Pfam" id="PF05498">
    <property type="entry name" value="RALF"/>
    <property type="match status" value="1"/>
</dbReference>
<dbReference type="PANTHER" id="PTHR33136">
    <property type="entry name" value="RAPID ALKALINIZATION FACTOR-LIKE"/>
    <property type="match status" value="1"/>
</dbReference>
<gene>
    <name evidence="8" type="ORF">AAHA92_04269</name>
</gene>
<evidence type="ECO:0000256" key="2">
    <source>
        <dbReference type="ARBA" id="ARBA00009178"/>
    </source>
</evidence>
<evidence type="ECO:0000256" key="6">
    <source>
        <dbReference type="ARBA" id="ARBA00023157"/>
    </source>
</evidence>
<evidence type="ECO:0000256" key="3">
    <source>
        <dbReference type="ARBA" id="ARBA00022525"/>
    </source>
</evidence>
<dbReference type="InterPro" id="IPR008801">
    <property type="entry name" value="RALF"/>
</dbReference>
<dbReference type="AlphaFoldDB" id="A0ABD1I2P5"/>
<dbReference type="EMBL" id="JBEAFC010000003">
    <property type="protein sequence ID" value="KAL1561581.1"/>
    <property type="molecule type" value="Genomic_DNA"/>
</dbReference>
<evidence type="ECO:0000256" key="5">
    <source>
        <dbReference type="ARBA" id="ARBA00022729"/>
    </source>
</evidence>
<dbReference type="Proteomes" id="UP001567538">
    <property type="component" value="Unassembled WGS sequence"/>
</dbReference>
<dbReference type="GO" id="GO:0005576">
    <property type="term" value="C:extracellular region"/>
    <property type="evidence" value="ECO:0007669"/>
    <property type="project" value="UniProtKB-SubCell"/>
</dbReference>
<keyword evidence="6" id="KW-1015">Disulfide bond</keyword>
<feature type="chain" id="PRO_5044752694" evidence="7">
    <location>
        <begin position="28"/>
        <end position="119"/>
    </location>
</feature>
<dbReference type="GO" id="GO:0005179">
    <property type="term" value="F:hormone activity"/>
    <property type="evidence" value="ECO:0007669"/>
    <property type="project" value="UniProtKB-KW"/>
</dbReference>
<evidence type="ECO:0000256" key="1">
    <source>
        <dbReference type="ARBA" id="ARBA00004613"/>
    </source>
</evidence>
<comment type="caution">
    <text evidence="8">The sequence shown here is derived from an EMBL/GenBank/DDBJ whole genome shotgun (WGS) entry which is preliminary data.</text>
</comment>
<reference evidence="8 9" key="1">
    <citation type="submission" date="2024-06" db="EMBL/GenBank/DDBJ databases">
        <title>A chromosome level genome sequence of Diviner's sage (Salvia divinorum).</title>
        <authorList>
            <person name="Ford S.A."/>
            <person name="Ro D.-K."/>
            <person name="Ness R.W."/>
            <person name="Phillips M.A."/>
        </authorList>
    </citation>
    <scope>NUCLEOTIDE SEQUENCE [LARGE SCALE GENOMIC DNA]</scope>
    <source>
        <strain evidence="8">SAF-2024a</strain>
        <tissue evidence="8">Leaf</tissue>
    </source>
</reference>
<keyword evidence="5 7" id="KW-0732">Signal</keyword>
<organism evidence="8 9">
    <name type="scientific">Salvia divinorum</name>
    <name type="common">Maria pastora</name>
    <name type="synonym">Diviner's sage</name>
    <dbReference type="NCBI Taxonomy" id="28513"/>
    <lineage>
        <taxon>Eukaryota</taxon>
        <taxon>Viridiplantae</taxon>
        <taxon>Streptophyta</taxon>
        <taxon>Embryophyta</taxon>
        <taxon>Tracheophyta</taxon>
        <taxon>Spermatophyta</taxon>
        <taxon>Magnoliopsida</taxon>
        <taxon>eudicotyledons</taxon>
        <taxon>Gunneridae</taxon>
        <taxon>Pentapetalae</taxon>
        <taxon>asterids</taxon>
        <taxon>lamiids</taxon>
        <taxon>Lamiales</taxon>
        <taxon>Lamiaceae</taxon>
        <taxon>Nepetoideae</taxon>
        <taxon>Mentheae</taxon>
        <taxon>Salviinae</taxon>
        <taxon>Salvia</taxon>
        <taxon>Salvia subgen. Calosphace</taxon>
    </lineage>
</organism>
<protein>
    <submittedName>
        <fullName evidence="8">Protein RALF-like 32</fullName>
    </submittedName>
</protein>
<dbReference type="PANTHER" id="PTHR33136:SF4">
    <property type="entry name" value="PROTEIN RALF-LIKE 32"/>
    <property type="match status" value="1"/>
</dbReference>